<evidence type="ECO:0000313" key="2">
    <source>
        <dbReference type="EMBL" id="QTZ91053.1"/>
    </source>
</evidence>
<dbReference type="KEGG" id="sauh:SU9_005905"/>
<keyword evidence="3" id="KW-1185">Reference proteome</keyword>
<accession>A0A8B1N3Q1</accession>
<gene>
    <name evidence="2" type="ORF">SU9_005905</name>
</gene>
<evidence type="ECO:0000313" key="3">
    <source>
        <dbReference type="Proteomes" id="UP000009036"/>
    </source>
</evidence>
<organism evidence="2 3">
    <name type="scientific">Streptomyces auratus AGR0001</name>
    <dbReference type="NCBI Taxonomy" id="1160718"/>
    <lineage>
        <taxon>Bacteria</taxon>
        <taxon>Bacillati</taxon>
        <taxon>Actinomycetota</taxon>
        <taxon>Actinomycetes</taxon>
        <taxon>Kitasatosporales</taxon>
        <taxon>Streptomycetaceae</taxon>
        <taxon>Streptomyces</taxon>
    </lineage>
</organism>
<proteinExistence type="predicted"/>
<feature type="compositionally biased region" description="Low complexity" evidence="1">
    <location>
        <begin position="202"/>
        <end position="212"/>
    </location>
</feature>
<dbReference type="SUPFAM" id="SSF46785">
    <property type="entry name" value="Winged helix' DNA-binding domain"/>
    <property type="match status" value="1"/>
</dbReference>
<reference evidence="2" key="1">
    <citation type="journal article" date="2012" name="J. Bacteriol.">
        <title>Genome Sequence of Streptomyces auratus Strain AGR0001, a Phoslactomycin-Producing Actinomycete.</title>
        <authorList>
            <person name="Han X."/>
            <person name="Li M."/>
            <person name="Ding Z."/>
            <person name="Zhao J."/>
            <person name="Ji K."/>
            <person name="Wen M."/>
            <person name="Lu T."/>
        </authorList>
    </citation>
    <scope>NUCLEOTIDE SEQUENCE</scope>
    <source>
        <strain evidence="2">AGR0001</strain>
    </source>
</reference>
<name>A0A8B1N3Q1_9ACTN</name>
<dbReference type="Pfam" id="PF12840">
    <property type="entry name" value="HTH_20"/>
    <property type="match status" value="1"/>
</dbReference>
<protein>
    <submittedName>
        <fullName evidence="2">Helix-turn-helix domain-containing protein</fullName>
    </submittedName>
</protein>
<dbReference type="InterPro" id="IPR036388">
    <property type="entry name" value="WH-like_DNA-bd_sf"/>
</dbReference>
<dbReference type="Gene3D" id="1.10.10.10">
    <property type="entry name" value="Winged helix-like DNA-binding domain superfamily/Winged helix DNA-binding domain"/>
    <property type="match status" value="1"/>
</dbReference>
<dbReference type="EMBL" id="CP072931">
    <property type="protein sequence ID" value="QTZ91053.1"/>
    <property type="molecule type" value="Genomic_DNA"/>
</dbReference>
<dbReference type="RefSeq" id="WP_040901682.1">
    <property type="nucleotide sequence ID" value="NZ_CP072931.1"/>
</dbReference>
<sequence>MIDVAVIDDPAAAGVSLDPVRARLLAVLAVPGSATTLAAQVGLSRQKVNYHLRALERHGLVELVEERRKGNVTERIVQATAASYVISPAALAAVAPDPGRAPDQLSARWLLALAARLVREVGELIARSTKARQRLATFAVDGEIRFASAADRAAFAEELGATVNHLVAKYHDESAAGGRKHRLIVALHPSITRDTDEPAPAPAHGPTAPTEE</sequence>
<reference evidence="2" key="2">
    <citation type="submission" date="2021-04" db="EMBL/GenBank/DDBJ databases">
        <authorList>
            <person name="Wen M.-L."/>
            <person name="Han X.-L."/>
            <person name="Xiong J."/>
        </authorList>
    </citation>
    <scope>NUCLEOTIDE SEQUENCE</scope>
    <source>
        <strain evidence="2">AGR0001</strain>
    </source>
</reference>
<dbReference type="AlphaFoldDB" id="A0A8B1N3Q1"/>
<dbReference type="Proteomes" id="UP000009036">
    <property type="component" value="Chromosome"/>
</dbReference>
<dbReference type="InterPro" id="IPR011991">
    <property type="entry name" value="ArsR-like_HTH"/>
</dbReference>
<dbReference type="OrthoDB" id="9788770at2"/>
<dbReference type="InterPro" id="IPR036390">
    <property type="entry name" value="WH_DNA-bd_sf"/>
</dbReference>
<evidence type="ECO:0000256" key="1">
    <source>
        <dbReference type="SAM" id="MobiDB-lite"/>
    </source>
</evidence>
<dbReference type="CDD" id="cd00090">
    <property type="entry name" value="HTH_ARSR"/>
    <property type="match status" value="1"/>
</dbReference>
<feature type="region of interest" description="Disordered" evidence="1">
    <location>
        <begin position="191"/>
        <end position="212"/>
    </location>
</feature>